<protein>
    <submittedName>
        <fullName evidence="1">Uncharacterized protein</fullName>
    </submittedName>
</protein>
<sequence length="91" mass="9800">MIRAAEKMIETDTRACACLGNFVRRGTACSGDSTNDAPMFSYFTHTAGVSTVVEYLPQLPALPRWITQGPGGSGFVEFADAILRTDPDNRG</sequence>
<evidence type="ECO:0000313" key="1">
    <source>
        <dbReference type="EMBL" id="KML49270.1"/>
    </source>
</evidence>
<organism evidence="1 2">
    <name type="scientific">Burkholderia cepacia</name>
    <name type="common">Pseudomonas cepacia</name>
    <dbReference type="NCBI Taxonomy" id="292"/>
    <lineage>
        <taxon>Bacteria</taxon>
        <taxon>Pseudomonadati</taxon>
        <taxon>Pseudomonadota</taxon>
        <taxon>Betaproteobacteria</taxon>
        <taxon>Burkholderiales</taxon>
        <taxon>Burkholderiaceae</taxon>
        <taxon>Burkholderia</taxon>
        <taxon>Burkholderia cepacia complex</taxon>
    </lineage>
</organism>
<dbReference type="EMBL" id="LDWR01000050">
    <property type="protein sequence ID" value="KML49270.1"/>
    <property type="molecule type" value="Genomic_DNA"/>
</dbReference>
<dbReference type="SUPFAM" id="SSF56784">
    <property type="entry name" value="HAD-like"/>
    <property type="match status" value="1"/>
</dbReference>
<accession>A0A0J5WC90</accession>
<dbReference type="PATRIC" id="fig|292.27.peg.6111"/>
<dbReference type="InterPro" id="IPR036412">
    <property type="entry name" value="HAD-like_sf"/>
</dbReference>
<dbReference type="AlphaFoldDB" id="A0A0J5WC90"/>
<gene>
    <name evidence="1" type="ORF">VL15_27740</name>
</gene>
<evidence type="ECO:0000313" key="2">
    <source>
        <dbReference type="Proteomes" id="UP000036338"/>
    </source>
</evidence>
<name>A0A0J5WC90_BURCE</name>
<reference evidence="1 2" key="1">
    <citation type="submission" date="2015-05" db="EMBL/GenBank/DDBJ databases">
        <title>Draft genome of Burkholderia cepacia LK29.</title>
        <authorList>
            <person name="Chan X.Y."/>
        </authorList>
    </citation>
    <scope>NUCLEOTIDE SEQUENCE [LARGE SCALE GENOMIC DNA]</scope>
    <source>
        <strain evidence="1 2">LK29</strain>
    </source>
</reference>
<proteinExistence type="predicted"/>
<comment type="caution">
    <text evidence="1">The sequence shown here is derived from an EMBL/GenBank/DDBJ whole genome shotgun (WGS) entry which is preliminary data.</text>
</comment>
<dbReference type="Proteomes" id="UP000036338">
    <property type="component" value="Unassembled WGS sequence"/>
</dbReference>